<dbReference type="Pfam" id="PF01553">
    <property type="entry name" value="Acyltransferase"/>
    <property type="match status" value="1"/>
</dbReference>
<evidence type="ECO:0000313" key="10">
    <source>
        <dbReference type="Proteomes" id="UP001265550"/>
    </source>
</evidence>
<dbReference type="EMBL" id="JAVDWE010000002">
    <property type="protein sequence ID" value="MDR7093524.1"/>
    <property type="molecule type" value="Genomic_DNA"/>
</dbReference>
<keyword evidence="7" id="KW-0472">Membrane</keyword>
<evidence type="ECO:0000256" key="2">
    <source>
        <dbReference type="ARBA" id="ARBA00022679"/>
    </source>
</evidence>
<gene>
    <name evidence="9" type="ORF">J2X09_001256</name>
</gene>
<dbReference type="PANTHER" id="PTHR10434:SF59">
    <property type="entry name" value="1-ACYL-SN-GLYCEROL-3-PHOSPHATE ACYLTRANSFERASE"/>
    <property type="match status" value="1"/>
</dbReference>
<evidence type="ECO:0000256" key="5">
    <source>
        <dbReference type="ARBA" id="ARBA00023315"/>
    </source>
</evidence>
<evidence type="ECO:0000259" key="8">
    <source>
        <dbReference type="SMART" id="SM00563"/>
    </source>
</evidence>
<evidence type="ECO:0000313" key="9">
    <source>
        <dbReference type="EMBL" id="MDR7093524.1"/>
    </source>
</evidence>
<accession>A0ABU1V7U1</accession>
<dbReference type="SMART" id="SM00563">
    <property type="entry name" value="PlsC"/>
    <property type="match status" value="1"/>
</dbReference>
<keyword evidence="7" id="KW-1133">Transmembrane helix</keyword>
<keyword evidence="3" id="KW-0594">Phospholipid biosynthesis</keyword>
<dbReference type="GO" id="GO:0016746">
    <property type="term" value="F:acyltransferase activity"/>
    <property type="evidence" value="ECO:0007669"/>
    <property type="project" value="UniProtKB-KW"/>
</dbReference>
<name>A0ABU1V7U1_9BURK</name>
<keyword evidence="2" id="KW-0808">Transferase</keyword>
<feature type="compositionally biased region" description="Polar residues" evidence="6">
    <location>
        <begin position="1"/>
        <end position="12"/>
    </location>
</feature>
<reference evidence="9 10" key="1">
    <citation type="submission" date="2023-07" db="EMBL/GenBank/DDBJ databases">
        <title>Sorghum-associated microbial communities from plants grown in Nebraska, USA.</title>
        <authorList>
            <person name="Schachtman D."/>
        </authorList>
    </citation>
    <scope>NUCLEOTIDE SEQUENCE [LARGE SCALE GENOMIC DNA]</scope>
    <source>
        <strain evidence="9 10">BE240</strain>
    </source>
</reference>
<proteinExistence type="predicted"/>
<comment type="pathway">
    <text evidence="1">Lipid metabolism.</text>
</comment>
<keyword evidence="4" id="KW-1208">Phospholipid metabolism</keyword>
<keyword evidence="10" id="KW-1185">Reference proteome</keyword>
<dbReference type="SUPFAM" id="SSF69593">
    <property type="entry name" value="Glycerol-3-phosphate (1)-acyltransferase"/>
    <property type="match status" value="1"/>
</dbReference>
<feature type="domain" description="Phospholipid/glycerol acyltransferase" evidence="8">
    <location>
        <begin position="110"/>
        <end position="221"/>
    </location>
</feature>
<keyword evidence="7" id="KW-0812">Transmembrane</keyword>
<evidence type="ECO:0000256" key="6">
    <source>
        <dbReference type="SAM" id="MobiDB-lite"/>
    </source>
</evidence>
<evidence type="ECO:0000256" key="1">
    <source>
        <dbReference type="ARBA" id="ARBA00005189"/>
    </source>
</evidence>
<evidence type="ECO:0000256" key="4">
    <source>
        <dbReference type="ARBA" id="ARBA00023264"/>
    </source>
</evidence>
<keyword evidence="5 9" id="KW-0012">Acyltransferase</keyword>
<dbReference type="Proteomes" id="UP001265550">
    <property type="component" value="Unassembled WGS sequence"/>
</dbReference>
<evidence type="ECO:0000256" key="7">
    <source>
        <dbReference type="SAM" id="Phobius"/>
    </source>
</evidence>
<feature type="transmembrane region" description="Helical" evidence="7">
    <location>
        <begin position="37"/>
        <end position="64"/>
    </location>
</feature>
<dbReference type="PANTHER" id="PTHR10434">
    <property type="entry name" value="1-ACYL-SN-GLYCEROL-3-PHOSPHATE ACYLTRANSFERASE"/>
    <property type="match status" value="1"/>
</dbReference>
<keyword evidence="3" id="KW-0443">Lipid metabolism</keyword>
<evidence type="ECO:0000256" key="3">
    <source>
        <dbReference type="ARBA" id="ARBA00023209"/>
    </source>
</evidence>
<dbReference type="InterPro" id="IPR002123">
    <property type="entry name" value="Plipid/glycerol_acylTrfase"/>
</dbReference>
<dbReference type="RefSeq" id="WP_310307766.1">
    <property type="nucleotide sequence ID" value="NZ_JAVDWE010000002.1"/>
</dbReference>
<sequence length="283" mass="31106">MSTAPGRSQTRQQGEEAPVSAMASQPASLLWSVYEHIAMVLGLSSLAVICLTWTPLALALYPVLPTPLGRWLGRQAIMRGFRLYVTILRTLCACRFDLSEIDTLRDQGPMVIAANHPSLLDAVLITSRLPDAVCFMKAELMDNPLFGAGARMARYVRNDHLLSAVQICRRELEQGAQLVIFPEGTRTVGYPENPLNPLSRSTALIASRAGVPVQTLIIEFSSPYLGKGWPLWRRPSLPLTCRVRLGKRFDVPRDARAFTAELDAHFRSELDTPSTAHATSAAA</sequence>
<feature type="region of interest" description="Disordered" evidence="6">
    <location>
        <begin position="1"/>
        <end position="20"/>
    </location>
</feature>
<comment type="caution">
    <text evidence="9">The sequence shown here is derived from an EMBL/GenBank/DDBJ whole genome shotgun (WGS) entry which is preliminary data.</text>
</comment>
<organism evidence="9 10">
    <name type="scientific">Hydrogenophaga laconesensis</name>
    <dbReference type="NCBI Taxonomy" id="1805971"/>
    <lineage>
        <taxon>Bacteria</taxon>
        <taxon>Pseudomonadati</taxon>
        <taxon>Pseudomonadota</taxon>
        <taxon>Betaproteobacteria</taxon>
        <taxon>Burkholderiales</taxon>
        <taxon>Comamonadaceae</taxon>
        <taxon>Hydrogenophaga</taxon>
    </lineage>
</organism>
<dbReference type="CDD" id="cd07989">
    <property type="entry name" value="LPLAT_AGPAT-like"/>
    <property type="match status" value="1"/>
</dbReference>
<keyword evidence="3" id="KW-0444">Lipid biosynthesis</keyword>
<protein>
    <submittedName>
        <fullName evidence="9">1-acyl-sn-glycerol-3-phosphate acyltransferase</fullName>
    </submittedName>
</protein>